<keyword evidence="1" id="KW-0732">Signal</keyword>
<evidence type="ECO:0000256" key="1">
    <source>
        <dbReference type="SAM" id="SignalP"/>
    </source>
</evidence>
<name>A0A2V3PP19_9BACT</name>
<proteinExistence type="predicted"/>
<comment type="caution">
    <text evidence="2">The sequence shown here is derived from an EMBL/GenBank/DDBJ whole genome shotgun (WGS) entry which is preliminary data.</text>
</comment>
<evidence type="ECO:0000313" key="2">
    <source>
        <dbReference type="EMBL" id="PXV63022.1"/>
    </source>
</evidence>
<gene>
    <name evidence="2" type="ORF">CLV62_11663</name>
</gene>
<dbReference type="AlphaFoldDB" id="A0A2V3PP19"/>
<keyword evidence="3" id="KW-1185">Reference proteome</keyword>
<organism evidence="2 3">
    <name type="scientific">Dysgonomonas alginatilytica</name>
    <dbReference type="NCBI Taxonomy" id="1605892"/>
    <lineage>
        <taxon>Bacteria</taxon>
        <taxon>Pseudomonadati</taxon>
        <taxon>Bacteroidota</taxon>
        <taxon>Bacteroidia</taxon>
        <taxon>Bacteroidales</taxon>
        <taxon>Dysgonomonadaceae</taxon>
        <taxon>Dysgonomonas</taxon>
    </lineage>
</organism>
<dbReference type="RefSeq" id="WP_146212738.1">
    <property type="nucleotide sequence ID" value="NZ_QICL01000016.1"/>
</dbReference>
<sequence length="215" mass="24274">MKKVFLSTLMLATTFCLSAQKGKNSLQLNGGYGSKIESIGGGVQFNLANKPQYVIGTNAKLPIFNDIANMLQTLSDCGLGKMEEWMNKGGGYYHSSSQFYNFKSAENGILDNSIQYLLTGEETYINQVDIMLNIGLEQNSQEALKIFKDFVLKTLNATNIPIPTKLIQNIELFKKYTKDFDNYIIRFECTKAQKMEWCTLSIITKLNDNSSPYLY</sequence>
<reference evidence="2 3" key="1">
    <citation type="submission" date="2018-03" db="EMBL/GenBank/DDBJ databases">
        <title>Genomic Encyclopedia of Archaeal and Bacterial Type Strains, Phase II (KMG-II): from individual species to whole genera.</title>
        <authorList>
            <person name="Goeker M."/>
        </authorList>
    </citation>
    <scope>NUCLEOTIDE SEQUENCE [LARGE SCALE GENOMIC DNA]</scope>
    <source>
        <strain evidence="2 3">DSM 100214</strain>
    </source>
</reference>
<accession>A0A2V3PP19</accession>
<feature type="chain" id="PRO_5015836172" evidence="1">
    <location>
        <begin position="19"/>
        <end position="215"/>
    </location>
</feature>
<dbReference type="Proteomes" id="UP000247973">
    <property type="component" value="Unassembled WGS sequence"/>
</dbReference>
<evidence type="ECO:0000313" key="3">
    <source>
        <dbReference type="Proteomes" id="UP000247973"/>
    </source>
</evidence>
<feature type="signal peptide" evidence="1">
    <location>
        <begin position="1"/>
        <end position="18"/>
    </location>
</feature>
<protein>
    <submittedName>
        <fullName evidence="2">Uncharacterized protein</fullName>
    </submittedName>
</protein>
<dbReference type="EMBL" id="QICL01000016">
    <property type="protein sequence ID" value="PXV63022.1"/>
    <property type="molecule type" value="Genomic_DNA"/>
</dbReference>